<accession>A0A7C8GR54</accession>
<dbReference type="RefSeq" id="WP_153406391.1">
    <property type="nucleotide sequence ID" value="NZ_ML762445.1"/>
</dbReference>
<gene>
    <name evidence="2" type="ORF">F9U64_18650</name>
</gene>
<proteinExistence type="predicted"/>
<protein>
    <submittedName>
        <fullName evidence="2">Copper amine oxidase</fullName>
    </submittedName>
</protein>
<dbReference type="Proteomes" id="UP000480246">
    <property type="component" value="Unassembled WGS sequence"/>
</dbReference>
<dbReference type="InterPro" id="IPR036582">
    <property type="entry name" value="Mao_N_sf"/>
</dbReference>
<organism evidence="2 3">
    <name type="scientific">Gracilibacillus oryzae</name>
    <dbReference type="NCBI Taxonomy" id="1672701"/>
    <lineage>
        <taxon>Bacteria</taxon>
        <taxon>Bacillati</taxon>
        <taxon>Bacillota</taxon>
        <taxon>Bacilli</taxon>
        <taxon>Bacillales</taxon>
        <taxon>Bacillaceae</taxon>
        <taxon>Gracilibacillus</taxon>
    </lineage>
</organism>
<evidence type="ECO:0000259" key="1">
    <source>
        <dbReference type="Pfam" id="PF07833"/>
    </source>
</evidence>
<evidence type="ECO:0000313" key="3">
    <source>
        <dbReference type="Proteomes" id="UP000480246"/>
    </source>
</evidence>
<dbReference type="AlphaFoldDB" id="A0A7C8GR54"/>
<sequence length="230" mass="24551">MKNVGKKAVVGIATATMVLGFATGVGANSLLEKITAYKNHGINFQVDGQDWTPKDPSGNDLTAITYSGSTYLPVRSVGEAFDVGVNWNDSTQTVSLGETDKDLSIMDLKVVKDHYAVSKTVDSNVTVQNGVNYESGFHIKEINSAEKEFTLGPNGSYQHANFKVFDLGSEKGITVTFKDGDVTLKEVDVTANGKGVDVDINIGGVKELEIIFESKTLGSDSQAFITGTVN</sequence>
<dbReference type="EMBL" id="WEID01000097">
    <property type="protein sequence ID" value="KAB8127036.1"/>
    <property type="molecule type" value="Genomic_DNA"/>
</dbReference>
<dbReference type="InterPro" id="IPR012854">
    <property type="entry name" value="Cu_amine_oxidase-like_N"/>
</dbReference>
<comment type="caution">
    <text evidence="2">The sequence shown here is derived from an EMBL/GenBank/DDBJ whole genome shotgun (WGS) entry which is preliminary data.</text>
</comment>
<dbReference type="Pfam" id="PF07833">
    <property type="entry name" value="Cu_amine_oxidN1"/>
    <property type="match status" value="1"/>
</dbReference>
<name>A0A7C8GR54_9BACI</name>
<evidence type="ECO:0000313" key="2">
    <source>
        <dbReference type="EMBL" id="KAB8127036.1"/>
    </source>
</evidence>
<reference evidence="2 3" key="1">
    <citation type="submission" date="2019-10" db="EMBL/GenBank/DDBJ databases">
        <title>Gracilibacillus sp. nov. isolated from rice seeds.</title>
        <authorList>
            <person name="He S."/>
        </authorList>
    </citation>
    <scope>NUCLEOTIDE SEQUENCE [LARGE SCALE GENOMIC DNA]</scope>
    <source>
        <strain evidence="2 3">TD8</strain>
    </source>
</reference>
<keyword evidence="3" id="KW-1185">Reference proteome</keyword>
<dbReference type="OrthoDB" id="366502at2"/>
<feature type="domain" description="Copper amine oxidase-like N-terminal" evidence="1">
    <location>
        <begin position="60"/>
        <end position="130"/>
    </location>
</feature>
<dbReference type="SUPFAM" id="SSF55383">
    <property type="entry name" value="Copper amine oxidase, domain N"/>
    <property type="match status" value="1"/>
</dbReference>